<evidence type="ECO:0000256" key="8">
    <source>
        <dbReference type="ARBA" id="ARBA00023136"/>
    </source>
</evidence>
<gene>
    <name evidence="11" type="ORF">YC6258_01635</name>
</gene>
<keyword evidence="4" id="KW-1003">Cell membrane</keyword>
<keyword evidence="3 9" id="KW-0813">Transport</keyword>
<feature type="transmembrane region" description="Helical" evidence="9">
    <location>
        <begin position="190"/>
        <end position="217"/>
    </location>
</feature>
<comment type="similarity">
    <text evidence="2">Belongs to the binding-protein-dependent transport system permease family. HisMQ subfamily.</text>
</comment>
<dbReference type="Proteomes" id="UP000032266">
    <property type="component" value="Chromosome"/>
</dbReference>
<dbReference type="EMBL" id="CP007142">
    <property type="protein sequence ID" value="AJQ93683.1"/>
    <property type="molecule type" value="Genomic_DNA"/>
</dbReference>
<dbReference type="Pfam" id="PF00528">
    <property type="entry name" value="BPD_transp_1"/>
    <property type="match status" value="1"/>
</dbReference>
<proteinExistence type="inferred from homology"/>
<dbReference type="InterPro" id="IPR035906">
    <property type="entry name" value="MetI-like_sf"/>
</dbReference>
<dbReference type="PANTHER" id="PTHR30614">
    <property type="entry name" value="MEMBRANE COMPONENT OF AMINO ACID ABC TRANSPORTER"/>
    <property type="match status" value="1"/>
</dbReference>
<dbReference type="PROSITE" id="PS50928">
    <property type="entry name" value="ABC_TM1"/>
    <property type="match status" value="1"/>
</dbReference>
<dbReference type="OrthoDB" id="9809799at2"/>
<reference evidence="11 12" key="1">
    <citation type="submission" date="2014-01" db="EMBL/GenBank/DDBJ databases">
        <title>Full genme sequencing of cellulolytic bacterium Gynuella sunshinyii YC6258T gen. nov., sp. nov.</title>
        <authorList>
            <person name="Khan H."/>
            <person name="Chung E.J."/>
            <person name="Chung Y.R."/>
        </authorList>
    </citation>
    <scope>NUCLEOTIDE SEQUENCE [LARGE SCALE GENOMIC DNA]</scope>
    <source>
        <strain evidence="11 12">YC6258</strain>
    </source>
</reference>
<dbReference type="GO" id="GO:0022857">
    <property type="term" value="F:transmembrane transporter activity"/>
    <property type="evidence" value="ECO:0007669"/>
    <property type="project" value="InterPro"/>
</dbReference>
<evidence type="ECO:0000256" key="7">
    <source>
        <dbReference type="ARBA" id="ARBA00022989"/>
    </source>
</evidence>
<feature type="transmembrane region" description="Helical" evidence="9">
    <location>
        <begin position="147"/>
        <end position="170"/>
    </location>
</feature>
<evidence type="ECO:0000256" key="3">
    <source>
        <dbReference type="ARBA" id="ARBA00022448"/>
    </source>
</evidence>
<evidence type="ECO:0000256" key="2">
    <source>
        <dbReference type="ARBA" id="ARBA00010072"/>
    </source>
</evidence>
<dbReference type="InterPro" id="IPR000515">
    <property type="entry name" value="MetI-like"/>
</dbReference>
<keyword evidence="6" id="KW-0029">Amino-acid transport</keyword>
<dbReference type="InterPro" id="IPR010065">
    <property type="entry name" value="AA_ABC_transptr_permease_3TM"/>
</dbReference>
<keyword evidence="8 9" id="KW-0472">Membrane</keyword>
<evidence type="ECO:0000256" key="6">
    <source>
        <dbReference type="ARBA" id="ARBA00022970"/>
    </source>
</evidence>
<comment type="subcellular location">
    <subcellularLocation>
        <location evidence="1">Cell inner membrane</location>
        <topology evidence="1">Multi-pass membrane protein</topology>
    </subcellularLocation>
    <subcellularLocation>
        <location evidence="9">Cell membrane</location>
        <topology evidence="9">Multi-pass membrane protein</topology>
    </subcellularLocation>
</comment>
<evidence type="ECO:0000259" key="10">
    <source>
        <dbReference type="PROSITE" id="PS50928"/>
    </source>
</evidence>
<protein>
    <submittedName>
        <fullName evidence="11">ABC-type amino acid transport system, permease component</fullName>
    </submittedName>
</protein>
<feature type="transmembrane region" description="Helical" evidence="9">
    <location>
        <begin position="90"/>
        <end position="109"/>
    </location>
</feature>
<organism evidence="11 12">
    <name type="scientific">Gynuella sunshinyii YC6258</name>
    <dbReference type="NCBI Taxonomy" id="1445510"/>
    <lineage>
        <taxon>Bacteria</taxon>
        <taxon>Pseudomonadati</taxon>
        <taxon>Pseudomonadota</taxon>
        <taxon>Gammaproteobacteria</taxon>
        <taxon>Oceanospirillales</taxon>
        <taxon>Saccharospirillaceae</taxon>
        <taxon>Gynuella</taxon>
    </lineage>
</organism>
<evidence type="ECO:0000256" key="5">
    <source>
        <dbReference type="ARBA" id="ARBA00022692"/>
    </source>
</evidence>
<name>A0A0C5VJY5_9GAMM</name>
<dbReference type="GO" id="GO:0006865">
    <property type="term" value="P:amino acid transport"/>
    <property type="evidence" value="ECO:0007669"/>
    <property type="project" value="UniProtKB-KW"/>
</dbReference>
<evidence type="ECO:0000256" key="4">
    <source>
        <dbReference type="ARBA" id="ARBA00022475"/>
    </source>
</evidence>
<dbReference type="KEGG" id="gsn:YC6258_01635"/>
<dbReference type="GO" id="GO:0043190">
    <property type="term" value="C:ATP-binding cassette (ABC) transporter complex"/>
    <property type="evidence" value="ECO:0007669"/>
    <property type="project" value="InterPro"/>
</dbReference>
<dbReference type="AlphaFoldDB" id="A0A0C5VJY5"/>
<keyword evidence="12" id="KW-1185">Reference proteome</keyword>
<dbReference type="Gene3D" id="1.10.3720.10">
    <property type="entry name" value="MetI-like"/>
    <property type="match status" value="1"/>
</dbReference>
<evidence type="ECO:0000313" key="11">
    <source>
        <dbReference type="EMBL" id="AJQ93683.1"/>
    </source>
</evidence>
<accession>A0A0C5VJY5</accession>
<dbReference type="HOGENOM" id="CLU_019602_1_0_6"/>
<feature type="transmembrane region" description="Helical" evidence="9">
    <location>
        <begin position="20"/>
        <end position="45"/>
    </location>
</feature>
<evidence type="ECO:0000256" key="9">
    <source>
        <dbReference type="RuleBase" id="RU363032"/>
    </source>
</evidence>
<dbReference type="STRING" id="1445510.YC6258_01635"/>
<keyword evidence="7 9" id="KW-1133">Transmembrane helix</keyword>
<dbReference type="InterPro" id="IPR043429">
    <property type="entry name" value="ArtM/GltK/GlnP/TcyL/YhdX-like"/>
</dbReference>
<dbReference type="SUPFAM" id="SSF161098">
    <property type="entry name" value="MetI-like"/>
    <property type="match status" value="1"/>
</dbReference>
<feature type="domain" description="ABC transmembrane type-1" evidence="10">
    <location>
        <begin position="21"/>
        <end position="209"/>
    </location>
</feature>
<dbReference type="NCBIfam" id="TIGR01726">
    <property type="entry name" value="HEQRo_perm_3TM"/>
    <property type="match status" value="1"/>
</dbReference>
<dbReference type="PANTHER" id="PTHR30614:SF35">
    <property type="entry name" value="ABC TRANSPORTER PERMEASE PROTEIN"/>
    <property type="match status" value="1"/>
</dbReference>
<dbReference type="RefSeq" id="WP_044616402.1">
    <property type="nucleotide sequence ID" value="NZ_CP007142.1"/>
</dbReference>
<dbReference type="PATRIC" id="fig|1445510.3.peg.1600"/>
<keyword evidence="5 9" id="KW-0812">Transmembrane</keyword>
<evidence type="ECO:0000256" key="1">
    <source>
        <dbReference type="ARBA" id="ARBA00004429"/>
    </source>
</evidence>
<feature type="transmembrane region" description="Helical" evidence="9">
    <location>
        <begin position="66"/>
        <end position="84"/>
    </location>
</feature>
<dbReference type="CDD" id="cd06261">
    <property type="entry name" value="TM_PBP2"/>
    <property type="match status" value="1"/>
</dbReference>
<sequence>MDYQFNFADLLNYRDVWISGIWMTVQLTIFATVGGLLLGILGAAARNHPLRPINMVASMYVEVIRNTPFIVQLFFIFFGLPAAGIKLTEVQAGMIAMIINLGAYLTEIIRAGINVTPKGQIEAARTLGLSSRQIFIRIVLPPAIERVYSSIVSQCIIVMLGSAVVSQISVPELTYAANFVQSRNFLSFESYFVTAGIYLLLAFLMRVLFALLGNYLFSRKEKAI</sequence>
<evidence type="ECO:0000313" key="12">
    <source>
        <dbReference type="Proteomes" id="UP000032266"/>
    </source>
</evidence>